<comment type="caution">
    <text evidence="2">The sequence shown here is derived from an EMBL/GenBank/DDBJ whole genome shotgun (WGS) entry which is preliminary data.</text>
</comment>
<dbReference type="OrthoDB" id="167771at2759"/>
<dbReference type="Proteomes" id="UP001165121">
    <property type="component" value="Unassembled WGS sequence"/>
</dbReference>
<organism evidence="2 3">
    <name type="scientific">Phytophthora fragariaefolia</name>
    <dbReference type="NCBI Taxonomy" id="1490495"/>
    <lineage>
        <taxon>Eukaryota</taxon>
        <taxon>Sar</taxon>
        <taxon>Stramenopiles</taxon>
        <taxon>Oomycota</taxon>
        <taxon>Peronosporomycetes</taxon>
        <taxon>Peronosporales</taxon>
        <taxon>Peronosporaceae</taxon>
        <taxon>Phytophthora</taxon>
    </lineage>
</organism>
<dbReference type="AlphaFoldDB" id="A0A9W6Y1D0"/>
<evidence type="ECO:0000313" key="3">
    <source>
        <dbReference type="Proteomes" id="UP001165121"/>
    </source>
</evidence>
<accession>A0A9W6Y1D0</accession>
<keyword evidence="3" id="KW-1185">Reference proteome</keyword>
<dbReference type="InterPro" id="IPR039875">
    <property type="entry name" value="LENG1-like"/>
</dbReference>
<reference evidence="2" key="1">
    <citation type="submission" date="2023-04" db="EMBL/GenBank/DDBJ databases">
        <title>Phytophthora fragariaefolia NBRC 109709.</title>
        <authorList>
            <person name="Ichikawa N."/>
            <person name="Sato H."/>
            <person name="Tonouchi N."/>
        </authorList>
    </citation>
    <scope>NUCLEOTIDE SEQUENCE</scope>
    <source>
        <strain evidence="2">NBRC 109709</strain>
    </source>
</reference>
<feature type="compositionally biased region" description="Basic and acidic residues" evidence="1">
    <location>
        <begin position="28"/>
        <end position="53"/>
    </location>
</feature>
<dbReference type="PANTHER" id="PTHR22093">
    <property type="entry name" value="LEUKOCYTE RECEPTOR CLUSTER LRC MEMBER 1"/>
    <property type="match status" value="1"/>
</dbReference>
<name>A0A9W6Y1D0_9STRA</name>
<proteinExistence type="predicted"/>
<evidence type="ECO:0000313" key="2">
    <source>
        <dbReference type="EMBL" id="GMF50171.1"/>
    </source>
</evidence>
<feature type="compositionally biased region" description="Basic and acidic residues" evidence="1">
    <location>
        <begin position="107"/>
        <end position="116"/>
    </location>
</feature>
<feature type="region of interest" description="Disordered" evidence="1">
    <location>
        <begin position="28"/>
        <end position="132"/>
    </location>
</feature>
<evidence type="ECO:0000256" key="1">
    <source>
        <dbReference type="SAM" id="MobiDB-lite"/>
    </source>
</evidence>
<protein>
    <submittedName>
        <fullName evidence="2">Unnamed protein product</fullName>
    </submittedName>
</protein>
<feature type="compositionally biased region" description="Polar residues" evidence="1">
    <location>
        <begin position="57"/>
        <end position="70"/>
    </location>
</feature>
<dbReference type="EMBL" id="BSXT01002657">
    <property type="protein sequence ID" value="GMF50171.1"/>
    <property type="molecule type" value="Genomic_DNA"/>
</dbReference>
<dbReference type="PANTHER" id="PTHR22093:SF0">
    <property type="entry name" value="LEUKOCYTE RECEPTOR CLUSTER MEMBER 1"/>
    <property type="match status" value="1"/>
</dbReference>
<gene>
    <name evidence="2" type="ORF">Pfra01_001996200</name>
</gene>
<sequence length="132" mass="15647">MGGGGLRILPHKKWHVWRRDNIERVLRDEREHEEQQQAQHAQERRLEQERRAEQLLSASSPAQAVQQHVNLFQAEETAAESRNKRKERKDDTLGRHGKLPWYAQVGDAEKHELTQREKRKRKRCADTVENCL</sequence>